<dbReference type="EnsemblMetazoa" id="CLYHEMT025642.1">
    <property type="protein sequence ID" value="CLYHEMP025642.1"/>
    <property type="gene ID" value="CLYHEMG025642"/>
</dbReference>
<accession>A0A7M5XLP2</accession>
<protein>
    <submittedName>
        <fullName evidence="1">Uncharacterized protein</fullName>
    </submittedName>
</protein>
<name>A0A7M5XLP2_9CNID</name>
<dbReference type="AlphaFoldDB" id="A0A7M5XLP2"/>
<organism evidence="1 2">
    <name type="scientific">Clytia hemisphaerica</name>
    <dbReference type="NCBI Taxonomy" id="252671"/>
    <lineage>
        <taxon>Eukaryota</taxon>
        <taxon>Metazoa</taxon>
        <taxon>Cnidaria</taxon>
        <taxon>Hydrozoa</taxon>
        <taxon>Hydroidolina</taxon>
        <taxon>Leptothecata</taxon>
        <taxon>Obeliida</taxon>
        <taxon>Clytiidae</taxon>
        <taxon>Clytia</taxon>
    </lineage>
</organism>
<evidence type="ECO:0000313" key="2">
    <source>
        <dbReference type="Proteomes" id="UP000594262"/>
    </source>
</evidence>
<evidence type="ECO:0000313" key="1">
    <source>
        <dbReference type="EnsemblMetazoa" id="CLYHEMP025642.1"/>
    </source>
</evidence>
<reference evidence="1" key="1">
    <citation type="submission" date="2021-01" db="UniProtKB">
        <authorList>
            <consortium name="EnsemblMetazoa"/>
        </authorList>
    </citation>
    <scope>IDENTIFICATION</scope>
</reference>
<keyword evidence="2" id="KW-1185">Reference proteome</keyword>
<sequence>QPKPPYEQTKDCIQDGSVSEMIETFDAFDAPPPFPIQEITIESTELEEEDVSTPPIAMEVTVGSSHSEDKQITNTNFSSSVTVKVKPCTSYELEIRKAKALMTLDEHFFTVILPDFDKKTYSLKKKEYVVI</sequence>
<proteinExistence type="predicted"/>
<dbReference type="Proteomes" id="UP000594262">
    <property type="component" value="Unplaced"/>
</dbReference>